<comment type="caution">
    <text evidence="1">The sequence shown here is derived from an EMBL/GenBank/DDBJ whole genome shotgun (WGS) entry which is preliminary data.</text>
</comment>
<dbReference type="InterPro" id="IPR027396">
    <property type="entry name" value="DsrEFH-like"/>
</dbReference>
<proteinExistence type="predicted"/>
<accession>A0ABS9DR68</accession>
<dbReference type="Proteomes" id="UP001521209">
    <property type="component" value="Unassembled WGS sequence"/>
</dbReference>
<evidence type="ECO:0000313" key="2">
    <source>
        <dbReference type="Proteomes" id="UP001521209"/>
    </source>
</evidence>
<dbReference type="Gene3D" id="3.40.1260.10">
    <property type="entry name" value="DsrEFH-like"/>
    <property type="match status" value="1"/>
</dbReference>
<dbReference type="RefSeq" id="WP_235702475.1">
    <property type="nucleotide sequence ID" value="NZ_JAKGBZ010000001.1"/>
</dbReference>
<sequence>MTARQRLVAAFFGLAVFGFMPAGLARANPSMLKDFKFDHPIFQHPHQFATRHLVLQVSEAYPAVWTLALNNAQNVLNFMGDDKVQIVVVAYGPGLKMLLANSPDAKRIAAMDAEGIEFDACHNTMMAMMHATGHMPVLVPQAVIVPAGIVRIMQLETHGFAYIKP</sequence>
<organism evidence="1 2">
    <name type="scientific">Acidiphilium iwatense</name>
    <dbReference type="NCBI Taxonomy" id="768198"/>
    <lineage>
        <taxon>Bacteria</taxon>
        <taxon>Pseudomonadati</taxon>
        <taxon>Pseudomonadota</taxon>
        <taxon>Alphaproteobacteria</taxon>
        <taxon>Acetobacterales</taxon>
        <taxon>Acidocellaceae</taxon>
        <taxon>Acidiphilium</taxon>
    </lineage>
</organism>
<keyword evidence="2" id="KW-1185">Reference proteome</keyword>
<evidence type="ECO:0000313" key="1">
    <source>
        <dbReference type="EMBL" id="MCF3945238.1"/>
    </source>
</evidence>
<dbReference type="PANTHER" id="PTHR37691">
    <property type="entry name" value="BLR3518 PROTEIN"/>
    <property type="match status" value="1"/>
</dbReference>
<dbReference type="EMBL" id="JAKGBZ010000001">
    <property type="protein sequence ID" value="MCF3945238.1"/>
    <property type="molecule type" value="Genomic_DNA"/>
</dbReference>
<protein>
    <submittedName>
        <fullName evidence="1">DsrE family protein</fullName>
    </submittedName>
</protein>
<gene>
    <name evidence="1" type="ORF">L2A60_00880</name>
</gene>
<dbReference type="PANTHER" id="PTHR37691:SF1">
    <property type="entry name" value="BLR3518 PROTEIN"/>
    <property type="match status" value="1"/>
</dbReference>
<name>A0ABS9DR68_9PROT</name>
<reference evidence="1 2" key="1">
    <citation type="submission" date="2022-01" db="EMBL/GenBank/DDBJ databases">
        <authorList>
            <person name="Won M."/>
            <person name="Kim S.-J."/>
            <person name="Kwon S.-W."/>
        </authorList>
    </citation>
    <scope>NUCLEOTIDE SEQUENCE [LARGE SCALE GENOMIC DNA]</scope>
    <source>
        <strain evidence="1 2">KCTC 23505</strain>
    </source>
</reference>
<dbReference type="SUPFAM" id="SSF75169">
    <property type="entry name" value="DsrEFH-like"/>
    <property type="match status" value="1"/>
</dbReference>